<dbReference type="EMBL" id="SDMP01000007">
    <property type="protein sequence ID" value="RYR46450.1"/>
    <property type="molecule type" value="Genomic_DNA"/>
</dbReference>
<dbReference type="EMBL" id="SDMP01000007">
    <property type="protein sequence ID" value="RYR46449.1"/>
    <property type="molecule type" value="Genomic_DNA"/>
</dbReference>
<reference evidence="2 3" key="1">
    <citation type="submission" date="2019-01" db="EMBL/GenBank/DDBJ databases">
        <title>Sequencing of cultivated peanut Arachis hypogaea provides insights into genome evolution and oil improvement.</title>
        <authorList>
            <person name="Chen X."/>
        </authorList>
    </citation>
    <scope>NUCLEOTIDE SEQUENCE [LARGE SCALE GENOMIC DNA]</scope>
    <source>
        <strain evidence="3">cv. Fuhuasheng</strain>
        <strain evidence="2">GDAAS-fuhuasheng2018</strain>
        <tissue evidence="2">Leaves</tissue>
    </source>
</reference>
<evidence type="ECO:0000313" key="2">
    <source>
        <dbReference type="EMBL" id="RYR46450.1"/>
    </source>
</evidence>
<keyword evidence="1" id="KW-0472">Membrane</keyword>
<feature type="transmembrane region" description="Helical" evidence="1">
    <location>
        <begin position="119"/>
        <end position="139"/>
    </location>
</feature>
<sequence>MLSLKLKPTYEDSAVRKCYTNTKYFIQDNWQRTWVMALWICLMLGLFAYKFLHCRRRKDVYHVIGRNRIKLPKPLNSPTGFNAFWYSHYLFVIVYASLIVHGIKLFFTKEWYEKTESTISSSVDCSLVPFIVIYGLIMYDHAITSYFDRFLIVQGSDLDSLLE</sequence>
<dbReference type="AlphaFoldDB" id="A0A445C6B0"/>
<keyword evidence="1" id="KW-1133">Transmembrane helix</keyword>
<accession>A0A445C6B0</accession>
<protein>
    <submittedName>
        <fullName evidence="2">Uncharacterized protein</fullName>
    </submittedName>
</protein>
<comment type="caution">
    <text evidence="2">The sequence shown here is derived from an EMBL/GenBank/DDBJ whole genome shotgun (WGS) entry which is preliminary data.</text>
</comment>
<proteinExistence type="predicted"/>
<feature type="transmembrane region" description="Helical" evidence="1">
    <location>
        <begin position="34"/>
        <end position="52"/>
    </location>
</feature>
<evidence type="ECO:0000256" key="1">
    <source>
        <dbReference type="SAM" id="Phobius"/>
    </source>
</evidence>
<keyword evidence="3" id="KW-1185">Reference proteome</keyword>
<name>A0A445C6B0_ARAHY</name>
<dbReference type="Proteomes" id="UP000289738">
    <property type="component" value="Chromosome A07"/>
</dbReference>
<organism evidence="2 3">
    <name type="scientific">Arachis hypogaea</name>
    <name type="common">Peanut</name>
    <dbReference type="NCBI Taxonomy" id="3818"/>
    <lineage>
        <taxon>Eukaryota</taxon>
        <taxon>Viridiplantae</taxon>
        <taxon>Streptophyta</taxon>
        <taxon>Embryophyta</taxon>
        <taxon>Tracheophyta</taxon>
        <taxon>Spermatophyta</taxon>
        <taxon>Magnoliopsida</taxon>
        <taxon>eudicotyledons</taxon>
        <taxon>Gunneridae</taxon>
        <taxon>Pentapetalae</taxon>
        <taxon>rosids</taxon>
        <taxon>fabids</taxon>
        <taxon>Fabales</taxon>
        <taxon>Fabaceae</taxon>
        <taxon>Papilionoideae</taxon>
        <taxon>50 kb inversion clade</taxon>
        <taxon>dalbergioids sensu lato</taxon>
        <taxon>Dalbergieae</taxon>
        <taxon>Pterocarpus clade</taxon>
        <taxon>Arachis</taxon>
    </lineage>
</organism>
<evidence type="ECO:0000313" key="3">
    <source>
        <dbReference type="Proteomes" id="UP000289738"/>
    </source>
</evidence>
<gene>
    <name evidence="2" type="ORF">Ahy_A07g032189</name>
</gene>
<keyword evidence="1" id="KW-0812">Transmembrane</keyword>
<feature type="transmembrane region" description="Helical" evidence="1">
    <location>
        <begin position="83"/>
        <end position="107"/>
    </location>
</feature>
<dbReference type="STRING" id="3818.A0A445C6B0"/>